<name>A0A8B6GDH6_MYTGA</name>
<dbReference type="GO" id="GO:0008061">
    <property type="term" value="F:chitin binding"/>
    <property type="evidence" value="ECO:0007669"/>
    <property type="project" value="UniProtKB-KW"/>
</dbReference>
<protein>
    <recommendedName>
        <fullName evidence="8">Chitin-binding type-2 domain-containing protein</fullName>
    </recommendedName>
</protein>
<feature type="compositionally biased region" description="Polar residues" evidence="6">
    <location>
        <begin position="838"/>
        <end position="851"/>
    </location>
</feature>
<reference evidence="9" key="1">
    <citation type="submission" date="2018-11" db="EMBL/GenBank/DDBJ databases">
        <authorList>
            <person name="Alioto T."/>
            <person name="Alioto T."/>
        </authorList>
    </citation>
    <scope>NUCLEOTIDE SEQUENCE</scope>
</reference>
<keyword evidence="2 7" id="KW-0732">Signal</keyword>
<evidence type="ECO:0000256" key="5">
    <source>
        <dbReference type="ARBA" id="ARBA00023180"/>
    </source>
</evidence>
<evidence type="ECO:0000256" key="7">
    <source>
        <dbReference type="SAM" id="SignalP"/>
    </source>
</evidence>
<dbReference type="EMBL" id="UYJE01008240">
    <property type="protein sequence ID" value="VDI62322.1"/>
    <property type="molecule type" value="Genomic_DNA"/>
</dbReference>
<dbReference type="InterPro" id="IPR036508">
    <property type="entry name" value="Chitin-bd_dom_sf"/>
</dbReference>
<feature type="signal peptide" evidence="7">
    <location>
        <begin position="1"/>
        <end position="19"/>
    </location>
</feature>
<proteinExistence type="predicted"/>
<gene>
    <name evidence="9" type="ORF">MGAL_10B043158</name>
</gene>
<feature type="compositionally biased region" description="Polar residues" evidence="6">
    <location>
        <begin position="433"/>
        <end position="444"/>
    </location>
</feature>
<feature type="domain" description="Chitin-binding type-2" evidence="8">
    <location>
        <begin position="126"/>
        <end position="188"/>
    </location>
</feature>
<sequence length="1105" mass="125347">MVLILKTIVFISIFELFKTQTLHSCYNVLGQRFRPDFDDCSKYHLCSPQKDWILDCAPGTTWNQDKNICVTKGSIEDTCSKQTLQHYKEKLLTENEELSYSYTSKLLQPPLTSPYISSSMDRWSAKFFCPPGDVGRHAHPTRCAQFYDCDKTMAVEWWGQNLRECPYPEVFNESTHECDSIAAVRCNSRQQPMDPCDYLKNQCRSAHCVPCHIRFATCRGLPDGLHQWRGRELTSYFIVCQSQRVTFHGRCQSTTPGQYMVFSPMLKTCADISTAWTARKSKQYVQPKSVVNITQKINITEASSIDNFDNVTLFNVSSSLKLPQAIEQRPSLHLTNEGQQHKIVQNLIHIQKQQMETGNTQSHHKKSSNSDVLSQQDNFLHDNINKLQEHTKPPATKLEQNVTDPVLRFADQLDPIPQNQPHQNARIPPSVLYSPTQQQESTPVEGNVYSKLPGIKINNSEKTSFPIIPFSSMILIKLKSESMNRNDMLANLTKGYSSTQDANVIPPKSLLITPNSSVNSYMNLTKYTPAHDNSLVPLQYTTTINKKTGTSANDVPNKIEHTKINPINISNENGYAINDLISITAKSKSVHSSPSINHIESLVSKQNEVTVSYDKQTENQLAASTKKEVKTSSLKHVHPAVLSRLMLVNHNIDNNKSKEINSVNFTFNDTIERGVNPHLKQQQNINKAKEINFTSASKQLLMLLSGEQKTNNQRIPKLKVFTITKRLDLNNNTMGKPIHVSPNSQPLNVKRNRLSLNQAAIEQGTIESNNNYATNQNSMSSARQDTTQHSNITSNRQPVVGKKNISLYDKDVVNVSNISVVFKAIDIHNKMSLRIDDQQINENSSTNTSRQNTDEQDMLSKNQSTVKPSDLPSNVPAMVNQSNIQPDKNGWTLKPKFFFADKTRKTGRVFQTFSVVPSQKYLSNKHVSDFENMVSRSQNIAIDSAPYIAEAHNGRQNEMLRQNKLLLRGTNQNQHNYISEKFSRPELSTDKTKYLNRQKKLRLPVQLHHDKHLKGTQKAVSEIYFQNALSKHEVPNTIKQIYSRKGHRYSDLIQRLSFLSTSGRDRMTDVSSSPSNPKILKSKSSRRKLQVQGQPRPVTLTGTHF</sequence>
<feature type="region of interest" description="Disordered" evidence="6">
    <location>
        <begin position="767"/>
        <end position="791"/>
    </location>
</feature>
<evidence type="ECO:0000256" key="3">
    <source>
        <dbReference type="ARBA" id="ARBA00022737"/>
    </source>
</evidence>
<evidence type="ECO:0000256" key="1">
    <source>
        <dbReference type="ARBA" id="ARBA00022669"/>
    </source>
</evidence>
<feature type="chain" id="PRO_5032950620" description="Chitin-binding type-2 domain-containing protein" evidence="7">
    <location>
        <begin position="20"/>
        <end position="1105"/>
    </location>
</feature>
<evidence type="ECO:0000256" key="4">
    <source>
        <dbReference type="ARBA" id="ARBA00023157"/>
    </source>
</evidence>
<dbReference type="SUPFAM" id="SSF57625">
    <property type="entry name" value="Invertebrate chitin-binding proteins"/>
    <property type="match status" value="2"/>
</dbReference>
<evidence type="ECO:0000256" key="6">
    <source>
        <dbReference type="SAM" id="MobiDB-lite"/>
    </source>
</evidence>
<keyword evidence="4" id="KW-1015">Disulfide bond</keyword>
<evidence type="ECO:0000313" key="10">
    <source>
        <dbReference type="Proteomes" id="UP000596742"/>
    </source>
</evidence>
<evidence type="ECO:0000259" key="8">
    <source>
        <dbReference type="PROSITE" id="PS50940"/>
    </source>
</evidence>
<dbReference type="PANTHER" id="PTHR23301:SF0">
    <property type="entry name" value="CHITIN-BINDING TYPE-2 DOMAIN-CONTAINING PROTEIN-RELATED"/>
    <property type="match status" value="1"/>
</dbReference>
<dbReference type="PROSITE" id="PS50940">
    <property type="entry name" value="CHIT_BIND_II"/>
    <property type="match status" value="2"/>
</dbReference>
<evidence type="ECO:0000256" key="2">
    <source>
        <dbReference type="ARBA" id="ARBA00022729"/>
    </source>
</evidence>
<feature type="region of interest" description="Disordered" evidence="6">
    <location>
        <begin position="416"/>
        <end position="444"/>
    </location>
</feature>
<dbReference type="PANTHER" id="PTHR23301">
    <property type="entry name" value="CHITIN BINDING PERITROPHIN-A"/>
    <property type="match status" value="1"/>
</dbReference>
<feature type="domain" description="Chitin-binding type-2" evidence="8">
    <location>
        <begin position="22"/>
        <end position="81"/>
    </location>
</feature>
<dbReference type="InterPro" id="IPR051940">
    <property type="entry name" value="Chitin_bind-dev_reg"/>
</dbReference>
<feature type="region of interest" description="Disordered" evidence="6">
    <location>
        <begin position="1063"/>
        <end position="1105"/>
    </location>
</feature>
<comment type="caution">
    <text evidence="9">The sequence shown here is derived from an EMBL/GenBank/DDBJ whole genome shotgun (WGS) entry which is preliminary data.</text>
</comment>
<keyword evidence="10" id="KW-1185">Reference proteome</keyword>
<accession>A0A8B6GDH6</accession>
<dbReference type="Gene3D" id="2.170.140.10">
    <property type="entry name" value="Chitin binding domain"/>
    <property type="match status" value="2"/>
</dbReference>
<feature type="region of interest" description="Disordered" evidence="6">
    <location>
        <begin position="838"/>
        <end position="873"/>
    </location>
</feature>
<dbReference type="OrthoDB" id="6069075at2759"/>
<dbReference type="SMART" id="SM00494">
    <property type="entry name" value="ChtBD2"/>
    <property type="match status" value="2"/>
</dbReference>
<keyword evidence="5" id="KW-0325">Glycoprotein</keyword>
<keyword evidence="1" id="KW-0147">Chitin-binding</keyword>
<dbReference type="GO" id="GO:0005576">
    <property type="term" value="C:extracellular region"/>
    <property type="evidence" value="ECO:0007669"/>
    <property type="project" value="InterPro"/>
</dbReference>
<evidence type="ECO:0000313" key="9">
    <source>
        <dbReference type="EMBL" id="VDI62322.1"/>
    </source>
</evidence>
<dbReference type="Pfam" id="PF01607">
    <property type="entry name" value="CBM_14"/>
    <property type="match status" value="2"/>
</dbReference>
<dbReference type="Proteomes" id="UP000596742">
    <property type="component" value="Unassembled WGS sequence"/>
</dbReference>
<keyword evidence="3" id="KW-0677">Repeat</keyword>
<organism evidence="9 10">
    <name type="scientific">Mytilus galloprovincialis</name>
    <name type="common">Mediterranean mussel</name>
    <dbReference type="NCBI Taxonomy" id="29158"/>
    <lineage>
        <taxon>Eukaryota</taxon>
        <taxon>Metazoa</taxon>
        <taxon>Spiralia</taxon>
        <taxon>Lophotrochozoa</taxon>
        <taxon>Mollusca</taxon>
        <taxon>Bivalvia</taxon>
        <taxon>Autobranchia</taxon>
        <taxon>Pteriomorphia</taxon>
        <taxon>Mytilida</taxon>
        <taxon>Mytiloidea</taxon>
        <taxon>Mytilidae</taxon>
        <taxon>Mytilinae</taxon>
        <taxon>Mytilus</taxon>
    </lineage>
</organism>
<dbReference type="AlphaFoldDB" id="A0A8B6GDH6"/>
<dbReference type="InterPro" id="IPR002557">
    <property type="entry name" value="Chitin-bd_dom"/>
</dbReference>
<feature type="compositionally biased region" description="Basic residues" evidence="6">
    <location>
        <begin position="1080"/>
        <end position="1089"/>
    </location>
</feature>